<dbReference type="GO" id="GO:0050661">
    <property type="term" value="F:NADP binding"/>
    <property type="evidence" value="ECO:0007669"/>
    <property type="project" value="TreeGrafter"/>
</dbReference>
<evidence type="ECO:0000256" key="9">
    <source>
        <dbReference type="SAM" id="MobiDB-lite"/>
    </source>
</evidence>
<dbReference type="KEGG" id="ngv:CDO52_19640"/>
<evidence type="ECO:0000256" key="4">
    <source>
        <dbReference type="ARBA" id="ARBA00022741"/>
    </source>
</evidence>
<dbReference type="SUPFAM" id="SSF52283">
    <property type="entry name" value="Formate/glycerate dehydrogenase catalytic domain-like"/>
    <property type="match status" value="1"/>
</dbReference>
<gene>
    <name evidence="12" type="ORF">CDO52_19640</name>
</gene>
<dbReference type="GO" id="GO:0006740">
    <property type="term" value="P:NADPH regeneration"/>
    <property type="evidence" value="ECO:0007669"/>
    <property type="project" value="TreeGrafter"/>
</dbReference>
<dbReference type="OrthoDB" id="9804592at2"/>
<feature type="domain" description="Alanine dehydrogenase/pyridine nucleotide transhydrogenase NAD(H)-binding" evidence="10">
    <location>
        <begin position="151"/>
        <end position="317"/>
    </location>
</feature>
<name>A0A223SE03_9ACTN</name>
<feature type="region of interest" description="Disordered" evidence="9">
    <location>
        <begin position="383"/>
        <end position="410"/>
    </location>
</feature>
<comment type="catalytic activity">
    <reaction evidence="8">
        <text>NAD(+) + NADPH + H(+)(in) = NADH + NADP(+) + H(+)(out)</text>
        <dbReference type="Rhea" id="RHEA:47992"/>
        <dbReference type="ChEBI" id="CHEBI:15378"/>
        <dbReference type="ChEBI" id="CHEBI:57540"/>
        <dbReference type="ChEBI" id="CHEBI:57783"/>
        <dbReference type="ChEBI" id="CHEBI:57945"/>
        <dbReference type="ChEBI" id="CHEBI:58349"/>
        <dbReference type="EC" id="7.1.1.1"/>
    </reaction>
</comment>
<keyword evidence="4" id="KW-0547">Nucleotide-binding</keyword>
<evidence type="ECO:0000256" key="3">
    <source>
        <dbReference type="ARBA" id="ARBA00012943"/>
    </source>
</evidence>
<dbReference type="PANTHER" id="PTHR10160:SF19">
    <property type="entry name" value="PROTON-TRANSLOCATING NAD(P)(+) TRANSHYDROGENASE"/>
    <property type="match status" value="1"/>
</dbReference>
<comment type="function">
    <text evidence="1">The transhydrogenation between NADH and NADP is coupled to respiration and ATP hydrolysis and functions as a proton pump across the membrane.</text>
</comment>
<evidence type="ECO:0000259" key="10">
    <source>
        <dbReference type="SMART" id="SM01002"/>
    </source>
</evidence>
<dbReference type="PANTHER" id="PTHR10160">
    <property type="entry name" value="NAD(P) TRANSHYDROGENASE"/>
    <property type="match status" value="1"/>
</dbReference>
<protein>
    <recommendedName>
        <fullName evidence="3">proton-translocating NAD(P)(+) transhydrogenase</fullName>
        <ecNumber evidence="3">7.1.1.1</ecNumber>
    </recommendedName>
</protein>
<dbReference type="EC" id="7.1.1.1" evidence="3"/>
<dbReference type="InterPro" id="IPR007886">
    <property type="entry name" value="AlaDH/PNT_N"/>
</dbReference>
<dbReference type="Pfam" id="PF01262">
    <property type="entry name" value="AlaDh_PNT_C"/>
    <property type="match status" value="1"/>
</dbReference>
<keyword evidence="13" id="KW-1185">Reference proteome</keyword>
<keyword evidence="5" id="KW-0521">NADP</keyword>
<dbReference type="InterPro" id="IPR008143">
    <property type="entry name" value="Ala_DH/PNT_CS2"/>
</dbReference>
<dbReference type="SMART" id="SM01002">
    <property type="entry name" value="AlaDh_PNT_C"/>
    <property type="match status" value="1"/>
</dbReference>
<evidence type="ECO:0000256" key="1">
    <source>
        <dbReference type="ARBA" id="ARBA00003943"/>
    </source>
</evidence>
<evidence type="ECO:0000259" key="11">
    <source>
        <dbReference type="SMART" id="SM01003"/>
    </source>
</evidence>
<dbReference type="CDD" id="cd05304">
    <property type="entry name" value="Rubrum_tdh"/>
    <property type="match status" value="1"/>
</dbReference>
<dbReference type="EMBL" id="CP022753">
    <property type="protein sequence ID" value="ASU86327.1"/>
    <property type="molecule type" value="Genomic_DNA"/>
</dbReference>
<evidence type="ECO:0000256" key="2">
    <source>
        <dbReference type="ARBA" id="ARBA00005689"/>
    </source>
</evidence>
<reference evidence="12 13" key="1">
    <citation type="submission" date="2017-08" db="EMBL/GenBank/DDBJ databases">
        <title>The complete genome sequence of Nocardiopsis gilva YIM 90087.</title>
        <authorList>
            <person name="Yin M."/>
            <person name="Tang S."/>
        </authorList>
    </citation>
    <scope>NUCLEOTIDE SEQUENCE [LARGE SCALE GENOMIC DNA]</scope>
    <source>
        <strain evidence="12 13">YIM 90087</strain>
    </source>
</reference>
<feature type="domain" description="Alanine dehydrogenase/pyridine nucleotide transhydrogenase N-terminal" evidence="11">
    <location>
        <begin position="7"/>
        <end position="142"/>
    </location>
</feature>
<dbReference type="GO" id="GO:0016491">
    <property type="term" value="F:oxidoreductase activity"/>
    <property type="evidence" value="ECO:0007669"/>
    <property type="project" value="InterPro"/>
</dbReference>
<dbReference type="InterPro" id="IPR007698">
    <property type="entry name" value="AlaDH/PNT_NAD(H)-bd"/>
</dbReference>
<evidence type="ECO:0000256" key="8">
    <source>
        <dbReference type="ARBA" id="ARBA00048202"/>
    </source>
</evidence>
<proteinExistence type="inferred from homology"/>
<dbReference type="AlphaFoldDB" id="A0A223SE03"/>
<dbReference type="GO" id="GO:0005886">
    <property type="term" value="C:plasma membrane"/>
    <property type="evidence" value="ECO:0007669"/>
    <property type="project" value="TreeGrafter"/>
</dbReference>
<dbReference type="PROSITE" id="PS00837">
    <property type="entry name" value="ALADH_PNT_2"/>
    <property type="match status" value="1"/>
</dbReference>
<evidence type="ECO:0000256" key="7">
    <source>
        <dbReference type="ARBA" id="ARBA00023027"/>
    </source>
</evidence>
<dbReference type="Proteomes" id="UP000215005">
    <property type="component" value="Chromosome"/>
</dbReference>
<evidence type="ECO:0000256" key="6">
    <source>
        <dbReference type="ARBA" id="ARBA00022967"/>
    </source>
</evidence>
<comment type="similarity">
    <text evidence="2">Belongs to the AlaDH/PNT family.</text>
</comment>
<dbReference type="Pfam" id="PF05222">
    <property type="entry name" value="AlaDh_PNT_N"/>
    <property type="match status" value="1"/>
</dbReference>
<keyword evidence="7" id="KW-0520">NAD</keyword>
<organism evidence="12 13">
    <name type="scientific">Nocardiopsis gilva YIM 90087</name>
    <dbReference type="NCBI Taxonomy" id="1235441"/>
    <lineage>
        <taxon>Bacteria</taxon>
        <taxon>Bacillati</taxon>
        <taxon>Actinomycetota</taxon>
        <taxon>Actinomycetes</taxon>
        <taxon>Streptosporangiales</taxon>
        <taxon>Nocardiopsidaceae</taxon>
        <taxon>Nocardiopsis</taxon>
    </lineage>
</organism>
<dbReference type="SUPFAM" id="SSF51735">
    <property type="entry name" value="NAD(P)-binding Rossmann-fold domains"/>
    <property type="match status" value="1"/>
</dbReference>
<feature type="compositionally biased region" description="Gly residues" evidence="9">
    <location>
        <begin position="401"/>
        <end position="410"/>
    </location>
</feature>
<sequence>MSTLWAGVVRQTAPAERRVAVVPTAVAGLRGAGFEVLVQAGAGAGARYTDQDYTDAGASVLSEEDLYARADVLLSVTAPDPAVLRLLRPGQALMGLLRPLAEPRLIRDLAAAGITAISLDGVPRTLSRAQTMDALSSQASVAGYKAVIVAAEAYDRYLPLLMTAAGVARPAQILVLGAGVAGLQAIATAHRLGAVVSGYDVRPEAQEEIRSLGADTLDLPAVTEATASGGYARALTGDEQRTQREALAAVMGRFDIVIATAQVLGGPPPLLVDEDALRALRPGAVAVDLASGPLGGNVYGSRPGETTYTKNGVAVIGAAELAATVPRAASEAYARNIGALLTHMTREGRLHIDLDDEIQAGVVITHEGGVMHPAAAKAVAALAPDSDEPPDTHTAADTTLDGGGYGPRSA</sequence>
<evidence type="ECO:0000256" key="5">
    <source>
        <dbReference type="ARBA" id="ARBA00022857"/>
    </source>
</evidence>
<dbReference type="SMART" id="SM01003">
    <property type="entry name" value="AlaDh_PNT_N"/>
    <property type="match status" value="1"/>
</dbReference>
<dbReference type="GO" id="GO:0008750">
    <property type="term" value="F:proton-translocating NAD(P)+ transhydrogenase activity"/>
    <property type="evidence" value="ECO:0007669"/>
    <property type="project" value="UniProtKB-EC"/>
</dbReference>
<evidence type="ECO:0000313" key="13">
    <source>
        <dbReference type="Proteomes" id="UP000215005"/>
    </source>
</evidence>
<evidence type="ECO:0000313" key="12">
    <source>
        <dbReference type="EMBL" id="ASU86327.1"/>
    </source>
</evidence>
<accession>A0A223SE03</accession>
<dbReference type="InterPro" id="IPR036291">
    <property type="entry name" value="NAD(P)-bd_dom_sf"/>
</dbReference>
<dbReference type="Gene3D" id="3.40.50.720">
    <property type="entry name" value="NAD(P)-binding Rossmann-like Domain"/>
    <property type="match status" value="2"/>
</dbReference>
<keyword evidence="6" id="KW-1278">Translocase</keyword>